<proteinExistence type="inferred from homology"/>
<comment type="catalytic activity">
    <reaction evidence="7">
        <text>The enzyme shows specific recognition of a C-terminal tripeptide, Xaa-Yaa-Zaa, in which Xaa is preferably Ala or Leu, Yaa is preferably Ala or Tyr, and Zaa is preferably Ala, but then cleaves at a variable distance from the C-terminus. A typical cleavage is -Ala-Ala-|-Arg-Ala-Ala-Lys-Glu-Asn-Tyr-Ala-Leu-Ala-Ala.</text>
        <dbReference type="EC" id="3.4.21.102"/>
    </reaction>
</comment>
<dbReference type="SUPFAM" id="SSF52096">
    <property type="entry name" value="ClpP/crotonase"/>
    <property type="match status" value="1"/>
</dbReference>
<dbReference type="GO" id="GO:0009543">
    <property type="term" value="C:chloroplast thylakoid lumen"/>
    <property type="evidence" value="ECO:0007669"/>
    <property type="project" value="UniProtKB-SubCell"/>
</dbReference>
<organism evidence="12 13">
    <name type="scientific">Lactuca virosa</name>
    <dbReference type="NCBI Taxonomy" id="75947"/>
    <lineage>
        <taxon>Eukaryota</taxon>
        <taxon>Viridiplantae</taxon>
        <taxon>Streptophyta</taxon>
        <taxon>Embryophyta</taxon>
        <taxon>Tracheophyta</taxon>
        <taxon>Spermatophyta</taxon>
        <taxon>Magnoliopsida</taxon>
        <taxon>eudicotyledons</taxon>
        <taxon>Gunneridae</taxon>
        <taxon>Pentapetalae</taxon>
        <taxon>asterids</taxon>
        <taxon>campanulids</taxon>
        <taxon>Asterales</taxon>
        <taxon>Asteraceae</taxon>
        <taxon>Cichorioideae</taxon>
        <taxon>Cichorieae</taxon>
        <taxon>Lactucinae</taxon>
        <taxon>Lactuca</taxon>
    </lineage>
</organism>
<dbReference type="Pfam" id="PF17820">
    <property type="entry name" value="PDZ_6"/>
    <property type="match status" value="1"/>
</dbReference>
<evidence type="ECO:0000256" key="7">
    <source>
        <dbReference type="ARBA" id="ARBA00051784"/>
    </source>
</evidence>
<dbReference type="GO" id="GO:0004252">
    <property type="term" value="F:serine-type endopeptidase activity"/>
    <property type="evidence" value="ECO:0007669"/>
    <property type="project" value="UniProtKB-EC"/>
</dbReference>
<feature type="transmembrane region" description="Helical" evidence="10">
    <location>
        <begin position="118"/>
        <end position="138"/>
    </location>
</feature>
<dbReference type="EMBL" id="CAKMRJ010005412">
    <property type="protein sequence ID" value="CAH1441352.1"/>
    <property type="molecule type" value="Genomic_DNA"/>
</dbReference>
<dbReference type="AlphaFoldDB" id="A0AAU9NTU8"/>
<dbReference type="SMART" id="SM00228">
    <property type="entry name" value="PDZ"/>
    <property type="match status" value="1"/>
</dbReference>
<keyword evidence="6" id="KW-0793">Thylakoid</keyword>
<protein>
    <recommendedName>
        <fullName evidence="9">C-terminal processing peptidase</fullName>
        <ecNumber evidence="9">3.4.21.102</ecNumber>
    </recommendedName>
</protein>
<evidence type="ECO:0000313" key="12">
    <source>
        <dbReference type="EMBL" id="CAH1441352.1"/>
    </source>
</evidence>
<dbReference type="PROSITE" id="PS50106">
    <property type="entry name" value="PDZ"/>
    <property type="match status" value="1"/>
</dbReference>
<reference evidence="12 13" key="1">
    <citation type="submission" date="2022-01" db="EMBL/GenBank/DDBJ databases">
        <authorList>
            <person name="Xiong W."/>
            <person name="Schranz E."/>
        </authorList>
    </citation>
    <scope>NUCLEOTIDE SEQUENCE [LARGE SCALE GENOMIC DNA]</scope>
</reference>
<dbReference type="Gene3D" id="2.30.42.10">
    <property type="match status" value="1"/>
</dbReference>
<evidence type="ECO:0000256" key="8">
    <source>
        <dbReference type="ARBA" id="ARBA00060065"/>
    </source>
</evidence>
<dbReference type="Proteomes" id="UP001157418">
    <property type="component" value="Unassembled WGS sequence"/>
</dbReference>
<evidence type="ECO:0000256" key="2">
    <source>
        <dbReference type="ARBA" id="ARBA00009179"/>
    </source>
</evidence>
<keyword evidence="10" id="KW-0472">Membrane</keyword>
<evidence type="ECO:0000259" key="11">
    <source>
        <dbReference type="PROSITE" id="PS50106"/>
    </source>
</evidence>
<evidence type="ECO:0000256" key="5">
    <source>
        <dbReference type="ARBA" id="ARBA00022825"/>
    </source>
</evidence>
<dbReference type="EC" id="3.4.21.102" evidence="9"/>
<comment type="similarity">
    <text evidence="2">Belongs to the peptidase S41A family.</text>
</comment>
<evidence type="ECO:0000256" key="9">
    <source>
        <dbReference type="ARBA" id="ARBA00066637"/>
    </source>
</evidence>
<evidence type="ECO:0000313" key="13">
    <source>
        <dbReference type="Proteomes" id="UP001157418"/>
    </source>
</evidence>
<dbReference type="InterPro" id="IPR036034">
    <property type="entry name" value="PDZ_sf"/>
</dbReference>
<feature type="domain" description="PDZ" evidence="11">
    <location>
        <begin position="219"/>
        <end position="295"/>
    </location>
</feature>
<gene>
    <name evidence="12" type="ORF">LVIROSA_LOCUS27418</name>
</gene>
<dbReference type="Gene3D" id="3.30.750.44">
    <property type="match status" value="1"/>
</dbReference>
<dbReference type="SUPFAM" id="SSF50156">
    <property type="entry name" value="PDZ domain-like"/>
    <property type="match status" value="1"/>
</dbReference>
<keyword evidence="5" id="KW-0720">Serine protease</keyword>
<evidence type="ECO:0000256" key="1">
    <source>
        <dbReference type="ARBA" id="ARBA00004456"/>
    </source>
</evidence>
<keyword evidence="3" id="KW-0645">Protease</keyword>
<name>A0AAU9NTU8_9ASTR</name>
<dbReference type="GO" id="GO:0006508">
    <property type="term" value="P:proteolysis"/>
    <property type="evidence" value="ECO:0007669"/>
    <property type="project" value="UniProtKB-KW"/>
</dbReference>
<dbReference type="FunFam" id="3.30.750.44:FF:000002">
    <property type="entry name" value="carboxyl-terminal-processing peptidase 2, chloroplastic"/>
    <property type="match status" value="1"/>
</dbReference>
<keyword evidence="10" id="KW-0812">Transmembrane</keyword>
<keyword evidence="10" id="KW-1133">Transmembrane helix</keyword>
<accession>A0AAU9NTU8</accession>
<evidence type="ECO:0000256" key="3">
    <source>
        <dbReference type="ARBA" id="ARBA00022670"/>
    </source>
</evidence>
<sequence length="356" mass="40003">MEVICSSSSVSVFVSSRNNLCFAPKMLPWNSLLVSSVKPQICNSISCVSLNASNRLGAFNPNKHQNGSFFWLIRRFNKRFAFQHVVLFRRNGRLLTKLRNHTINLRKLVKSSEKLKDLFPVLFVRIVLGMMIFMAITIPVSKSPSWALTEENLLFLEAWRTIDRAYVDKSFNGQSWFRYRENALRNEPMNNREQTYAAIKKMLATLDDPFTRFLEPEKFKSLRSGTQGALIGVGLSIGYPTGNDGALSGLMVISASPGGPASRASIAPGDLILAIDDFSTETMDIYDAAERLQGAEGSEVQLKIQSGPEIKQLSLTRENISLNPVRSRVCETPGMGEGYLKDWIHQINIIQPKCFW</sequence>
<dbReference type="InterPro" id="IPR041489">
    <property type="entry name" value="PDZ_6"/>
</dbReference>
<comment type="subcellular location">
    <subcellularLocation>
        <location evidence="1">Plastid</location>
        <location evidence="1">Chloroplast thylakoid lumen</location>
    </subcellularLocation>
</comment>
<keyword evidence="13" id="KW-1185">Reference proteome</keyword>
<evidence type="ECO:0000256" key="4">
    <source>
        <dbReference type="ARBA" id="ARBA00022801"/>
    </source>
</evidence>
<evidence type="ECO:0000256" key="10">
    <source>
        <dbReference type="SAM" id="Phobius"/>
    </source>
</evidence>
<comment type="caution">
    <text evidence="12">The sequence shown here is derived from an EMBL/GenBank/DDBJ whole genome shotgun (WGS) entry which is preliminary data.</text>
</comment>
<dbReference type="PANTHER" id="PTHR32060:SF7">
    <property type="entry name" value="CARBOXYL-TERMINAL-PROCESSING PEPTIDASE 2, CHLOROPLASTIC"/>
    <property type="match status" value="1"/>
</dbReference>
<dbReference type="InterPro" id="IPR001478">
    <property type="entry name" value="PDZ"/>
</dbReference>
<comment type="function">
    <text evidence="8">Protease involved in the C-terminal processing of the chloroplastic D1 protein of photosystem II. This proteolytic processing is necessary to allow the light-driven assembly of the tetranuclear manganese cluster, which is responsible for photosynthetic water oxidation.</text>
</comment>
<keyword evidence="4" id="KW-0378">Hydrolase</keyword>
<dbReference type="PANTHER" id="PTHR32060">
    <property type="entry name" value="TAIL-SPECIFIC PROTEASE"/>
    <property type="match status" value="1"/>
</dbReference>
<dbReference type="InterPro" id="IPR029045">
    <property type="entry name" value="ClpP/crotonase-like_dom_sf"/>
</dbReference>
<evidence type="ECO:0000256" key="6">
    <source>
        <dbReference type="ARBA" id="ARBA00023078"/>
    </source>
</evidence>
<dbReference type="CDD" id="cd06782">
    <property type="entry name" value="cpPDZ_CPP-like"/>
    <property type="match status" value="1"/>
</dbReference>